<accession>A0A1I7WER2</accession>
<sequence length="258" mass="30302">MHNSRLVDSINIRQYTSYVAILQYPISSLHFHRQVLKDIKADILHQSTYFQKMGKSHSLNYLSRFFFVPLDDVLVFTTRDSSIGCHYNYYNNYDSLINIMSQWKRRGGSFSTGVTRRQTPVIPGNCHRGQCGDQMCSLSNINFSDYLKNNSIPQFHRQREFLADAGEMSLFLSSCLDFQWLLLSKLSLIDIIFVCAVLFCFERESNGKLPLAPKNKNVHLDWNNAKSSYWVLEYLTLDIMHKSFSYLKYMDFFYLFFL</sequence>
<proteinExistence type="predicted"/>
<dbReference type="WBParaSite" id="Hba_03455">
    <property type="protein sequence ID" value="Hba_03455"/>
    <property type="gene ID" value="Hba_03455"/>
</dbReference>
<evidence type="ECO:0000313" key="2">
    <source>
        <dbReference type="WBParaSite" id="Hba_03455"/>
    </source>
</evidence>
<name>A0A1I7WER2_HETBA</name>
<evidence type="ECO:0000313" key="1">
    <source>
        <dbReference type="Proteomes" id="UP000095283"/>
    </source>
</evidence>
<organism evidence="1 2">
    <name type="scientific">Heterorhabditis bacteriophora</name>
    <name type="common">Entomopathogenic nematode worm</name>
    <dbReference type="NCBI Taxonomy" id="37862"/>
    <lineage>
        <taxon>Eukaryota</taxon>
        <taxon>Metazoa</taxon>
        <taxon>Ecdysozoa</taxon>
        <taxon>Nematoda</taxon>
        <taxon>Chromadorea</taxon>
        <taxon>Rhabditida</taxon>
        <taxon>Rhabditina</taxon>
        <taxon>Rhabditomorpha</taxon>
        <taxon>Strongyloidea</taxon>
        <taxon>Heterorhabditidae</taxon>
        <taxon>Heterorhabditis</taxon>
    </lineage>
</organism>
<dbReference type="Proteomes" id="UP000095283">
    <property type="component" value="Unplaced"/>
</dbReference>
<reference evidence="2" key="1">
    <citation type="submission" date="2016-11" db="UniProtKB">
        <authorList>
            <consortium name="WormBaseParasite"/>
        </authorList>
    </citation>
    <scope>IDENTIFICATION</scope>
</reference>
<keyword evidence="1" id="KW-1185">Reference proteome</keyword>
<dbReference type="AlphaFoldDB" id="A0A1I7WER2"/>
<protein>
    <submittedName>
        <fullName evidence="2">Nicastrin</fullName>
    </submittedName>
</protein>